<comment type="caution">
    <text evidence="3">The sequence shown here is derived from an EMBL/GenBank/DDBJ whole genome shotgun (WGS) entry which is preliminary data.</text>
</comment>
<gene>
    <name evidence="3" type="ORF">ETU37_22370</name>
</gene>
<proteinExistence type="predicted"/>
<evidence type="ECO:0000256" key="1">
    <source>
        <dbReference type="SAM" id="MobiDB-lite"/>
    </source>
</evidence>
<dbReference type="RefSeq" id="WP_129989609.1">
    <property type="nucleotide sequence ID" value="NZ_SDPU01000037.1"/>
</dbReference>
<evidence type="ECO:0000313" key="4">
    <source>
        <dbReference type="Proteomes" id="UP000291189"/>
    </source>
</evidence>
<keyword evidence="2" id="KW-0812">Transmembrane</keyword>
<sequence length="67" mass="7508">MAAHDRDDDTVDETVDEPMARPDGHRYERPESADDTRSKSWDYAVLGILVVVMLVLVATGTVPIFDF</sequence>
<evidence type="ECO:0000256" key="2">
    <source>
        <dbReference type="SAM" id="Phobius"/>
    </source>
</evidence>
<organism evidence="3 4">
    <name type="scientific">Nocardioides iriomotensis</name>
    <dbReference type="NCBI Taxonomy" id="715784"/>
    <lineage>
        <taxon>Bacteria</taxon>
        <taxon>Bacillati</taxon>
        <taxon>Actinomycetota</taxon>
        <taxon>Actinomycetes</taxon>
        <taxon>Propionibacteriales</taxon>
        <taxon>Nocardioidaceae</taxon>
        <taxon>Nocardioides</taxon>
    </lineage>
</organism>
<feature type="region of interest" description="Disordered" evidence="1">
    <location>
        <begin position="1"/>
        <end position="37"/>
    </location>
</feature>
<keyword evidence="4" id="KW-1185">Reference proteome</keyword>
<accession>A0A4Q5IV72</accession>
<keyword evidence="2" id="KW-0472">Membrane</keyword>
<protein>
    <submittedName>
        <fullName evidence="3">Uncharacterized protein</fullName>
    </submittedName>
</protein>
<name>A0A4Q5IV72_9ACTN</name>
<keyword evidence="2" id="KW-1133">Transmembrane helix</keyword>
<feature type="transmembrane region" description="Helical" evidence="2">
    <location>
        <begin position="43"/>
        <end position="65"/>
    </location>
</feature>
<dbReference type="EMBL" id="SDPU01000037">
    <property type="protein sequence ID" value="RYU08809.1"/>
    <property type="molecule type" value="Genomic_DNA"/>
</dbReference>
<dbReference type="Proteomes" id="UP000291189">
    <property type="component" value="Unassembled WGS sequence"/>
</dbReference>
<evidence type="ECO:0000313" key="3">
    <source>
        <dbReference type="EMBL" id="RYU08809.1"/>
    </source>
</evidence>
<reference evidence="3 4" key="1">
    <citation type="submission" date="2019-01" db="EMBL/GenBank/DDBJ databases">
        <title>Nocardioides guangzhouensis sp. nov., an actinobacterium isolated from soil.</title>
        <authorList>
            <person name="Fu Y."/>
            <person name="Cai Y."/>
            <person name="Lin Z."/>
            <person name="Chen P."/>
        </authorList>
    </citation>
    <scope>NUCLEOTIDE SEQUENCE [LARGE SCALE GENOMIC DNA]</scope>
    <source>
        <strain evidence="3 4">NBRC 105384</strain>
    </source>
</reference>
<dbReference type="AlphaFoldDB" id="A0A4Q5IV72"/>
<feature type="compositionally biased region" description="Basic and acidic residues" evidence="1">
    <location>
        <begin position="18"/>
        <end position="37"/>
    </location>
</feature>